<sequence length="409" mass="45262">MTVYVMQPDEAIAAMVAPEGRLNPYPLYEAIRAHGDLVQVREGLIAAVGYAECSRALREPQFRVQDASSYDIVYPEWRSHSSLRGFTNSMLFTNPPDHARMRRLVTGAFTARRVAELRPAVERMTDQLLDRLAEIGADGSPMDLMNEFAFRLPVAVISEMLGVPEGDQVWFRAVAADVMIALEGLTTLSELARADAAVDELSAYLGELIDRRRRTPSDDLVSALVQVRDSDGDRLSQDELMGNLTLLLNAGFDTTTHLLGHGVLQALERPDFRARLCVDPDFTVNYVEETLRFEPPVQATSRWAGADVNLMGTAVPAGTKVLVLMAAGNRDPRRFPQPDRFDPDRPDIQPLSFAGGIHYCVGAPLARMEAQVALPMLLRRFPKLAVAGTPTFRARWLARGHNWLPVSIG</sequence>
<dbReference type="Gene3D" id="1.10.630.10">
    <property type="entry name" value="Cytochrome P450"/>
    <property type="match status" value="1"/>
</dbReference>
<dbReference type="Proteomes" id="UP000199111">
    <property type="component" value="Unassembled WGS sequence"/>
</dbReference>
<dbReference type="RefSeq" id="WP_081937702.1">
    <property type="nucleotide sequence ID" value="NZ_FOQY01000045.1"/>
</dbReference>
<dbReference type="PRINTS" id="PR00359">
    <property type="entry name" value="BP450"/>
</dbReference>
<evidence type="ECO:0000256" key="5">
    <source>
        <dbReference type="ARBA" id="ARBA00023004"/>
    </source>
</evidence>
<dbReference type="CDD" id="cd20625">
    <property type="entry name" value="CYP164-like"/>
    <property type="match status" value="1"/>
</dbReference>
<dbReference type="InterPro" id="IPR036396">
    <property type="entry name" value="Cyt_P450_sf"/>
</dbReference>
<keyword evidence="8" id="KW-1185">Reference proteome</keyword>
<dbReference type="PANTHER" id="PTHR46696">
    <property type="entry name" value="P450, PUTATIVE (EUROFUNG)-RELATED"/>
    <property type="match status" value="1"/>
</dbReference>
<organism evidence="7 8">
    <name type="scientific">Streptosporangium canum</name>
    <dbReference type="NCBI Taxonomy" id="324952"/>
    <lineage>
        <taxon>Bacteria</taxon>
        <taxon>Bacillati</taxon>
        <taxon>Actinomycetota</taxon>
        <taxon>Actinomycetes</taxon>
        <taxon>Streptosporangiales</taxon>
        <taxon>Streptosporangiaceae</taxon>
        <taxon>Streptosporangium</taxon>
    </lineage>
</organism>
<dbReference type="EMBL" id="FOQY01000045">
    <property type="protein sequence ID" value="SFK98600.1"/>
    <property type="molecule type" value="Genomic_DNA"/>
</dbReference>
<dbReference type="GO" id="GO:0020037">
    <property type="term" value="F:heme binding"/>
    <property type="evidence" value="ECO:0007669"/>
    <property type="project" value="InterPro"/>
</dbReference>
<dbReference type="InterPro" id="IPR002397">
    <property type="entry name" value="Cyt_P450_B"/>
</dbReference>
<evidence type="ECO:0000256" key="1">
    <source>
        <dbReference type="ARBA" id="ARBA00010617"/>
    </source>
</evidence>
<evidence type="ECO:0000313" key="8">
    <source>
        <dbReference type="Proteomes" id="UP000199111"/>
    </source>
</evidence>
<gene>
    <name evidence="7" type="ORF">SAMN05216275_14519</name>
</gene>
<dbReference type="InterPro" id="IPR001128">
    <property type="entry name" value="Cyt_P450"/>
</dbReference>
<dbReference type="SUPFAM" id="SSF48264">
    <property type="entry name" value="Cytochrome P450"/>
    <property type="match status" value="1"/>
</dbReference>
<keyword evidence="5" id="KW-0408">Iron</keyword>
<keyword evidence="4" id="KW-0560">Oxidoreductase</keyword>
<comment type="similarity">
    <text evidence="1">Belongs to the cytochrome P450 family.</text>
</comment>
<dbReference type="GO" id="GO:0004497">
    <property type="term" value="F:monooxygenase activity"/>
    <property type="evidence" value="ECO:0007669"/>
    <property type="project" value="UniProtKB-KW"/>
</dbReference>
<protein>
    <submittedName>
        <fullName evidence="7">Cytochrome P450</fullName>
    </submittedName>
</protein>
<keyword evidence="6" id="KW-0503">Monooxygenase</keyword>
<dbReference type="GeneID" id="96303162"/>
<proteinExistence type="inferred from homology"/>
<evidence type="ECO:0000256" key="2">
    <source>
        <dbReference type="ARBA" id="ARBA00022617"/>
    </source>
</evidence>
<keyword evidence="2" id="KW-0349">Heme</keyword>
<dbReference type="GO" id="GO:0005506">
    <property type="term" value="F:iron ion binding"/>
    <property type="evidence" value="ECO:0007669"/>
    <property type="project" value="InterPro"/>
</dbReference>
<dbReference type="PRINTS" id="PR00385">
    <property type="entry name" value="P450"/>
</dbReference>
<accession>A0A1I4E0R7</accession>
<dbReference type="FunFam" id="1.10.630.10:FF:000018">
    <property type="entry name" value="Cytochrome P450 monooxygenase"/>
    <property type="match status" value="1"/>
</dbReference>
<dbReference type="PANTHER" id="PTHR46696:SF1">
    <property type="entry name" value="CYTOCHROME P450 YJIB-RELATED"/>
    <property type="match status" value="1"/>
</dbReference>
<dbReference type="Pfam" id="PF00067">
    <property type="entry name" value="p450"/>
    <property type="match status" value="1"/>
</dbReference>
<evidence type="ECO:0000256" key="6">
    <source>
        <dbReference type="ARBA" id="ARBA00023033"/>
    </source>
</evidence>
<keyword evidence="3" id="KW-0479">Metal-binding</keyword>
<evidence type="ECO:0000256" key="3">
    <source>
        <dbReference type="ARBA" id="ARBA00022723"/>
    </source>
</evidence>
<dbReference type="AlphaFoldDB" id="A0A1I4E0R7"/>
<dbReference type="GO" id="GO:0016705">
    <property type="term" value="F:oxidoreductase activity, acting on paired donors, with incorporation or reduction of molecular oxygen"/>
    <property type="evidence" value="ECO:0007669"/>
    <property type="project" value="InterPro"/>
</dbReference>
<evidence type="ECO:0000313" key="7">
    <source>
        <dbReference type="EMBL" id="SFK98600.1"/>
    </source>
</evidence>
<name>A0A1I4E0R7_9ACTN</name>
<evidence type="ECO:0000256" key="4">
    <source>
        <dbReference type="ARBA" id="ARBA00023002"/>
    </source>
</evidence>
<reference evidence="8" key="1">
    <citation type="submission" date="2016-10" db="EMBL/GenBank/DDBJ databases">
        <authorList>
            <person name="Varghese N."/>
            <person name="Submissions S."/>
        </authorList>
    </citation>
    <scope>NUCLEOTIDE SEQUENCE [LARGE SCALE GENOMIC DNA]</scope>
    <source>
        <strain evidence="8">CGMCC 4.2126</strain>
    </source>
</reference>